<organism evidence="24 25">
    <name type="scientific">Saitoella complicata (strain BCRC 22490 / CBS 7301 / JCM 7358 / NBRC 10748 / NRRL Y-17804)</name>
    <dbReference type="NCBI Taxonomy" id="698492"/>
    <lineage>
        <taxon>Eukaryota</taxon>
        <taxon>Fungi</taxon>
        <taxon>Dikarya</taxon>
        <taxon>Ascomycota</taxon>
        <taxon>Taphrinomycotina</taxon>
        <taxon>Taphrinomycotina incertae sedis</taxon>
        <taxon>Saitoella</taxon>
    </lineage>
</organism>
<evidence type="ECO:0000256" key="4">
    <source>
        <dbReference type="ARBA" id="ARBA00004123"/>
    </source>
</evidence>
<feature type="transmembrane region" description="Helical" evidence="20">
    <location>
        <begin position="6"/>
        <end position="28"/>
    </location>
</feature>
<evidence type="ECO:0000256" key="19">
    <source>
        <dbReference type="SAM" id="MobiDB-lite"/>
    </source>
</evidence>
<evidence type="ECO:0000256" key="18">
    <source>
        <dbReference type="PIRSR" id="PIRSR602403-1"/>
    </source>
</evidence>
<dbReference type="GO" id="GO:0003723">
    <property type="term" value="F:RNA binding"/>
    <property type="evidence" value="ECO:0007669"/>
    <property type="project" value="UniProtKB-KW"/>
</dbReference>
<keyword evidence="15 18" id="KW-0408">Iron</keyword>
<evidence type="ECO:0000256" key="12">
    <source>
        <dbReference type="ARBA" id="ARBA00022840"/>
    </source>
</evidence>
<comment type="caution">
    <text evidence="24">The sequence shown here is derived from an EMBL/GenBank/DDBJ whole genome shotgun (WGS) entry which is preliminary data.</text>
</comment>
<comment type="cofactor">
    <cofactor evidence="3 18">
        <name>heme</name>
        <dbReference type="ChEBI" id="CHEBI:30413"/>
    </cofactor>
</comment>
<dbReference type="GO" id="GO:0005634">
    <property type="term" value="C:nucleus"/>
    <property type="evidence" value="ECO:0007669"/>
    <property type="project" value="UniProtKB-SubCell"/>
</dbReference>
<keyword evidence="12" id="KW-0067">ATP-binding</keyword>
<dbReference type="EC" id="2.7.7.19" evidence="7"/>
<evidence type="ECO:0000256" key="3">
    <source>
        <dbReference type="ARBA" id="ARBA00001971"/>
    </source>
</evidence>
<dbReference type="FunFam" id="3.30.70.590:FF:000003">
    <property type="entry name" value="Poly(A) polymerase"/>
    <property type="match status" value="1"/>
</dbReference>
<dbReference type="Gene3D" id="1.10.630.10">
    <property type="entry name" value="Cytochrome P450"/>
    <property type="match status" value="1"/>
</dbReference>
<dbReference type="GO" id="GO:0005506">
    <property type="term" value="F:iron ion binding"/>
    <property type="evidence" value="ECO:0007669"/>
    <property type="project" value="InterPro"/>
</dbReference>
<keyword evidence="10 18" id="KW-0479">Metal-binding</keyword>
<dbReference type="InterPro" id="IPR007012">
    <property type="entry name" value="PolA_pol_cen_dom"/>
</dbReference>
<evidence type="ECO:0000313" key="24">
    <source>
        <dbReference type="EMBL" id="GAO51159.1"/>
    </source>
</evidence>
<evidence type="ECO:0000256" key="2">
    <source>
        <dbReference type="ARBA" id="ARBA00001946"/>
    </source>
</evidence>
<feature type="domain" description="Poly(A) polymerase nucleotidyltransferase" evidence="23">
    <location>
        <begin position="565"/>
        <end position="758"/>
    </location>
</feature>
<keyword evidence="8" id="KW-0507">mRNA processing</keyword>
<dbReference type="SUPFAM" id="SSF81631">
    <property type="entry name" value="PAP/OAS1 substrate-binding domain"/>
    <property type="match status" value="1"/>
</dbReference>
<dbReference type="GO" id="GO:0020037">
    <property type="term" value="F:heme binding"/>
    <property type="evidence" value="ECO:0007669"/>
    <property type="project" value="InterPro"/>
</dbReference>
<evidence type="ECO:0000256" key="6">
    <source>
        <dbReference type="ARBA" id="ARBA00010912"/>
    </source>
</evidence>
<dbReference type="FunFam" id="3.30.460.10:FF:000002">
    <property type="entry name" value="Poly(A) polymerase alpha, putative"/>
    <property type="match status" value="1"/>
</dbReference>
<dbReference type="InterPro" id="IPR036396">
    <property type="entry name" value="Cyt_P450_sf"/>
</dbReference>
<comment type="similarity">
    <text evidence="6">Belongs to the poly(A) polymerase family.</text>
</comment>
<dbReference type="Pfam" id="PF04928">
    <property type="entry name" value="PAP_central"/>
    <property type="match status" value="1"/>
</dbReference>
<keyword evidence="20" id="KW-1133">Transmembrane helix</keyword>
<comment type="subcellular location">
    <subcellularLocation>
        <location evidence="4">Nucleus</location>
    </subcellularLocation>
</comment>
<dbReference type="Pfam" id="PF20750">
    <property type="entry name" value="PAP_NTPase"/>
    <property type="match status" value="1"/>
</dbReference>
<dbReference type="SUPFAM" id="SSF55003">
    <property type="entry name" value="PAP/Archaeal CCA-adding enzyme, C-terminal domain"/>
    <property type="match status" value="1"/>
</dbReference>
<feature type="region of interest" description="Disordered" evidence="19">
    <location>
        <begin position="1084"/>
        <end position="1106"/>
    </location>
</feature>
<dbReference type="InterPro" id="IPR048840">
    <property type="entry name" value="PolA_pol_NTPase"/>
</dbReference>
<evidence type="ECO:0000256" key="17">
    <source>
        <dbReference type="ARBA" id="ARBA00023242"/>
    </source>
</evidence>
<dbReference type="GO" id="GO:0006397">
    <property type="term" value="P:mRNA processing"/>
    <property type="evidence" value="ECO:0007669"/>
    <property type="project" value="UniProtKB-KW"/>
</dbReference>
<evidence type="ECO:0000256" key="16">
    <source>
        <dbReference type="ARBA" id="ARBA00023211"/>
    </source>
</evidence>
<dbReference type="SUPFAM" id="SSF48264">
    <property type="entry name" value="Cytochrome P450"/>
    <property type="match status" value="1"/>
</dbReference>
<keyword evidence="17" id="KW-0539">Nucleus</keyword>
<evidence type="ECO:0000256" key="7">
    <source>
        <dbReference type="ARBA" id="ARBA00012388"/>
    </source>
</evidence>
<dbReference type="Pfam" id="PF04926">
    <property type="entry name" value="PAP_RNA-bind"/>
    <property type="match status" value="1"/>
</dbReference>
<evidence type="ECO:0000256" key="11">
    <source>
        <dbReference type="ARBA" id="ARBA00022741"/>
    </source>
</evidence>
<keyword evidence="16" id="KW-0464">Manganese</keyword>
<dbReference type="AlphaFoldDB" id="A0A0E9NMU4"/>
<sequence length="1229" mass="139896">MDLPSLLYLFVQQPIALVVLLLTTLLSYRLLTPRSPRPPSATTHIPFLGSAIAYGTDPVNFLVEQRKKLGDVFQVNLLVMKMTFVVGGKWQRWLLRQVGEEDGMSFWRAILEMHLGLLNSSFYHPGWVERANKALQNGMNRPARLEKYAEQFAKVAEDLYEQWSTAEKIPLFLSGSDLLLRANMTALYGPAFVTKHADELIPIVRRFERSFTNPLVRALPLWASKPGRELKRCYERMKVIIDEEVQRRVGDQDYWGQQDDYMSYLLTIDDRVEAFFDCYGEHLMIMISASHVNTAGTFSWTLLHLLRTPGLLSQFQDEIRSNPPSDSGVYPAKNMPFSEACMRETGRLYTNLVLVRYAEKDLVGPDGTVVPKGWVAASPLATQRDPELYPQPEQWTPAHFLPDKSGKSDYANKFRNNEFVQFGYGKHACLGEKLTHTLLRSSLWPALLDSYDVEIVDGLREVEGINGVGVEANWRENMGTPFAVREIWIRVRKRERKLTEAGGQTIVEEKMNGLLSVDTTGLTPRRTRTPTTQRGGIHSPVLPFSHPTSDRNTENMAQGPARQFGVTPPISMALPTDAENKMNHLLIEELKAQGSFESPEESEKRVKVLNEIQKMTEEFVKTVSMDKGMTEQMAKDCGGKIFTYGSYRLGVYGPGSDIDTLVVVPRHITREDFFKTFDKMLRARPEVDELSSVPDAYVPIIKMEFSGISIDLIFARLAIPQVPLSLELDDNNLLRNVDERDVLSLNGTRVTDDILRLVPNPSVFKHALRTIKLWAQRRAIYSNVLGFPGGVAWAMLTARICQLYPNAISATIVSKFFRIYTQWSWPQPVMLKPIEDGPLQVRVWNPKIYPHDRLHKMPIITPAYPSMCATHNITDSTKRVIIAELERAGDVADKILIGRAPWSDLFAKHTFFHNYKYYLCVTAFSKTKEQHLKWYGLVESRVRQLVMKLEMVEQIGLAHPYVKGFDKVYYAGSEEEASTIVDGEIPANVVCEAADLKAELPVSAAADAPKVEKDEDGRIKVYTTSFYLGLEVVQQEGQVPKKLDISWSTTEFYEFCKRWDKYDPECMNVRVKYMRSFDLPDDVFAPGEERPARPEKKTKKGGKKRALNADNAVEVGVKRVRSGESVQACLRPGCIGIHRQEEEMGGMRNERLSETVQYHPFYDDASCSKRMATERERRLYTFVSDICEMENTKKHEKFGRATNCFPVCFLLRLMAIVLMLIDFATIKPL</sequence>
<dbReference type="Gene3D" id="3.30.460.10">
    <property type="entry name" value="Beta Polymerase, domain 2"/>
    <property type="match status" value="1"/>
</dbReference>
<dbReference type="SUPFAM" id="SSF81301">
    <property type="entry name" value="Nucleotidyltransferase"/>
    <property type="match status" value="1"/>
</dbReference>
<dbReference type="FunFam" id="1.10.1410.10:FF:000001">
    <property type="entry name" value="Putative poly(A) polymerase gamma"/>
    <property type="match status" value="1"/>
</dbReference>
<feature type="domain" description="Poly(A) polymerase RNA-binding" evidence="21">
    <location>
        <begin position="910"/>
        <end position="1092"/>
    </location>
</feature>
<keyword evidence="18" id="KW-0349">Heme</keyword>
<evidence type="ECO:0000256" key="20">
    <source>
        <dbReference type="SAM" id="Phobius"/>
    </source>
</evidence>
<dbReference type="PRINTS" id="PR00465">
    <property type="entry name" value="EP450IV"/>
</dbReference>
<dbReference type="Gene3D" id="3.30.70.590">
    <property type="entry name" value="Poly(A) polymerase predicted RNA binding domain"/>
    <property type="match status" value="1"/>
</dbReference>
<dbReference type="InterPro" id="IPR011068">
    <property type="entry name" value="NuclTrfase_I-like_C"/>
</dbReference>
<dbReference type="PROSITE" id="PS00086">
    <property type="entry name" value="CYTOCHROME_P450"/>
    <property type="match status" value="1"/>
</dbReference>
<keyword evidence="13" id="KW-0460">Magnesium</keyword>
<reference evidence="24 25" key="3">
    <citation type="journal article" date="2015" name="Genome Announc.">
        <title>Draft Genome Sequence of the Archiascomycetous Yeast Saitoella complicata.</title>
        <authorList>
            <person name="Yamauchi K."/>
            <person name="Kondo S."/>
            <person name="Hamamoto M."/>
            <person name="Takahashi Y."/>
            <person name="Ogura Y."/>
            <person name="Hayashi T."/>
            <person name="Nishida H."/>
        </authorList>
    </citation>
    <scope>NUCLEOTIDE SEQUENCE [LARGE SCALE GENOMIC DNA]</scope>
    <source>
        <strain evidence="24 25">NRRL Y-17804</strain>
    </source>
</reference>
<gene>
    <name evidence="24" type="ORF">G7K_5270-t1</name>
</gene>
<dbReference type="InterPro" id="IPR002403">
    <property type="entry name" value="Cyt_P450_E_grp-IV"/>
</dbReference>
<keyword evidence="20" id="KW-0812">Transmembrane</keyword>
<evidence type="ECO:0000256" key="5">
    <source>
        <dbReference type="ARBA" id="ARBA00010617"/>
    </source>
</evidence>
<keyword evidence="20" id="KW-0472">Membrane</keyword>
<evidence type="ECO:0000256" key="13">
    <source>
        <dbReference type="ARBA" id="ARBA00022842"/>
    </source>
</evidence>
<comment type="cofactor">
    <cofactor evidence="1">
        <name>Mn(2+)</name>
        <dbReference type="ChEBI" id="CHEBI:29035"/>
    </cofactor>
</comment>
<dbReference type="GO" id="GO:0016705">
    <property type="term" value="F:oxidoreductase activity, acting on paired donors, with incorporation or reduction of molecular oxygen"/>
    <property type="evidence" value="ECO:0007669"/>
    <property type="project" value="InterPro"/>
</dbReference>
<dbReference type="PANTHER" id="PTHR10682:SF10">
    <property type="entry name" value="POLYNUCLEOTIDE ADENYLYLTRANSFERASE"/>
    <property type="match status" value="1"/>
</dbReference>
<accession>A0A0E9NMU4</accession>
<evidence type="ECO:0000256" key="14">
    <source>
        <dbReference type="ARBA" id="ARBA00022884"/>
    </source>
</evidence>
<reference evidence="24 25" key="2">
    <citation type="journal article" date="2014" name="J. Gen. Appl. Microbiol.">
        <title>The early diverging ascomycetous budding yeast Saitoella complicata has three histone deacetylases belonging to the Clr6, Hos2, and Rpd3 lineages.</title>
        <authorList>
            <person name="Nishida H."/>
            <person name="Matsumoto T."/>
            <person name="Kondo S."/>
            <person name="Hamamoto M."/>
            <person name="Yoshikawa H."/>
        </authorList>
    </citation>
    <scope>NUCLEOTIDE SEQUENCE [LARGE SCALE GENOMIC DNA]</scope>
    <source>
        <strain evidence="24 25">NRRL Y-17804</strain>
    </source>
</reference>
<dbReference type="GO" id="GO:1990817">
    <property type="term" value="F:poly(A) RNA polymerase activity"/>
    <property type="evidence" value="ECO:0007669"/>
    <property type="project" value="UniProtKB-EC"/>
</dbReference>
<evidence type="ECO:0000256" key="9">
    <source>
        <dbReference type="ARBA" id="ARBA00022679"/>
    </source>
</evidence>
<dbReference type="Gene3D" id="1.10.1410.10">
    <property type="match status" value="1"/>
</dbReference>
<comment type="similarity">
    <text evidence="5">Belongs to the cytochrome P450 family.</text>
</comment>
<dbReference type="GO" id="GO:0031123">
    <property type="term" value="P:RNA 3'-end processing"/>
    <property type="evidence" value="ECO:0007669"/>
    <property type="project" value="InterPro"/>
</dbReference>
<keyword evidence="9" id="KW-0808">Transferase</keyword>
<evidence type="ECO:0000259" key="22">
    <source>
        <dbReference type="Pfam" id="PF04928"/>
    </source>
</evidence>
<evidence type="ECO:0000256" key="15">
    <source>
        <dbReference type="ARBA" id="ARBA00023004"/>
    </source>
</evidence>
<keyword evidence="11" id="KW-0547">Nucleotide-binding</keyword>
<dbReference type="CDD" id="cd05402">
    <property type="entry name" value="NT_PAP_TUTase"/>
    <property type="match status" value="1"/>
</dbReference>
<feature type="compositionally biased region" description="Basic residues" evidence="19">
    <location>
        <begin position="1096"/>
        <end position="1106"/>
    </location>
</feature>
<dbReference type="InterPro" id="IPR001128">
    <property type="entry name" value="Cyt_P450"/>
</dbReference>
<feature type="binding site" description="axial binding residue" evidence="18">
    <location>
        <position position="429"/>
    </location>
    <ligand>
        <name>heme</name>
        <dbReference type="ChEBI" id="CHEBI:30413"/>
    </ligand>
    <ligandPart>
        <name>Fe</name>
        <dbReference type="ChEBI" id="CHEBI:18248"/>
    </ligandPart>
</feature>
<dbReference type="InterPro" id="IPR017972">
    <property type="entry name" value="Cyt_P450_CS"/>
</dbReference>
<reference evidence="24 25" key="1">
    <citation type="journal article" date="2011" name="J. Gen. Appl. Microbiol.">
        <title>Draft genome sequencing of the enigmatic yeast Saitoella complicata.</title>
        <authorList>
            <person name="Nishida H."/>
            <person name="Hamamoto M."/>
            <person name="Sugiyama J."/>
        </authorList>
    </citation>
    <scope>NUCLEOTIDE SEQUENCE [LARGE SCALE GENOMIC DNA]</scope>
    <source>
        <strain evidence="24 25">NRRL Y-17804</strain>
    </source>
</reference>
<evidence type="ECO:0000256" key="8">
    <source>
        <dbReference type="ARBA" id="ARBA00022664"/>
    </source>
</evidence>
<evidence type="ECO:0000259" key="21">
    <source>
        <dbReference type="Pfam" id="PF04926"/>
    </source>
</evidence>
<evidence type="ECO:0000256" key="10">
    <source>
        <dbReference type="ARBA" id="ARBA00022723"/>
    </source>
</evidence>
<feature type="domain" description="Poly(A) polymerase central" evidence="22">
    <location>
        <begin position="763"/>
        <end position="908"/>
    </location>
</feature>
<dbReference type="EMBL" id="BACD03000042">
    <property type="protein sequence ID" value="GAO51159.1"/>
    <property type="molecule type" value="Genomic_DNA"/>
</dbReference>
<dbReference type="Pfam" id="PF00067">
    <property type="entry name" value="p450"/>
    <property type="match status" value="1"/>
</dbReference>
<keyword evidence="14" id="KW-0694">RNA-binding</keyword>
<keyword evidence="25" id="KW-1185">Reference proteome</keyword>
<evidence type="ECO:0000313" key="25">
    <source>
        <dbReference type="Proteomes" id="UP000033140"/>
    </source>
</evidence>
<dbReference type="PANTHER" id="PTHR10682">
    <property type="entry name" value="POLY A POLYMERASE"/>
    <property type="match status" value="1"/>
</dbReference>
<name>A0A0E9NMU4_SAICN</name>
<dbReference type="InterPro" id="IPR043519">
    <property type="entry name" value="NT_sf"/>
</dbReference>
<comment type="cofactor">
    <cofactor evidence="2">
        <name>Mg(2+)</name>
        <dbReference type="ChEBI" id="CHEBI:18420"/>
    </cofactor>
</comment>
<evidence type="ECO:0000259" key="23">
    <source>
        <dbReference type="Pfam" id="PF20750"/>
    </source>
</evidence>
<dbReference type="GO" id="GO:0004497">
    <property type="term" value="F:monooxygenase activity"/>
    <property type="evidence" value="ECO:0007669"/>
    <property type="project" value="InterPro"/>
</dbReference>
<dbReference type="Proteomes" id="UP000033140">
    <property type="component" value="Unassembled WGS sequence"/>
</dbReference>
<dbReference type="InterPro" id="IPR007010">
    <property type="entry name" value="PolA_pol_RNA-bd_dom"/>
</dbReference>
<dbReference type="STRING" id="698492.A0A0E9NMU4"/>
<feature type="compositionally biased region" description="Low complexity" evidence="19">
    <location>
        <begin position="519"/>
        <end position="536"/>
    </location>
</feature>
<dbReference type="GO" id="GO:0005524">
    <property type="term" value="F:ATP binding"/>
    <property type="evidence" value="ECO:0007669"/>
    <property type="project" value="UniProtKB-KW"/>
</dbReference>
<evidence type="ECO:0000256" key="1">
    <source>
        <dbReference type="ARBA" id="ARBA00001936"/>
    </source>
</evidence>
<proteinExistence type="inferred from homology"/>
<feature type="region of interest" description="Disordered" evidence="19">
    <location>
        <begin position="519"/>
        <end position="566"/>
    </location>
</feature>
<protein>
    <recommendedName>
        <fullName evidence="7">polynucleotide adenylyltransferase</fullName>
        <ecNumber evidence="7">2.7.7.19</ecNumber>
    </recommendedName>
</protein>